<dbReference type="AlphaFoldDB" id="A0AAV0XQY2"/>
<keyword evidence="1" id="KW-0539">Nucleus</keyword>
<organism evidence="3 4">
    <name type="scientific">Macrosiphum euphorbiae</name>
    <name type="common">potato aphid</name>
    <dbReference type="NCBI Taxonomy" id="13131"/>
    <lineage>
        <taxon>Eukaryota</taxon>
        <taxon>Metazoa</taxon>
        <taxon>Ecdysozoa</taxon>
        <taxon>Arthropoda</taxon>
        <taxon>Hexapoda</taxon>
        <taxon>Insecta</taxon>
        <taxon>Pterygota</taxon>
        <taxon>Neoptera</taxon>
        <taxon>Paraneoptera</taxon>
        <taxon>Hemiptera</taxon>
        <taxon>Sternorrhyncha</taxon>
        <taxon>Aphidomorpha</taxon>
        <taxon>Aphidoidea</taxon>
        <taxon>Aphididae</taxon>
        <taxon>Macrosiphini</taxon>
        <taxon>Macrosiphum</taxon>
    </lineage>
</organism>
<protein>
    <recommendedName>
        <fullName evidence="2">BESS domain-containing protein</fullName>
    </recommendedName>
</protein>
<sequence length="182" mass="21453">MTFLKDTIMPRKTICNIQKEINEEGPSSPPEISLFKNIVSEGEQIDQDQDCLEESVVHPDLSSVYSNLQTSMKRKKIKNNPIADLIEIEKQKLERFDNIKENTKNSDNYKDDEDFHFLMSLLPHLRDLPKQRKLSVRLKLQQVLMEEEEHRDIYKTLQDHRHALKILSILMFKVCGHTNKHQ</sequence>
<dbReference type="Proteomes" id="UP001160148">
    <property type="component" value="Unassembled WGS sequence"/>
</dbReference>
<dbReference type="Pfam" id="PF02944">
    <property type="entry name" value="BESS"/>
    <property type="match status" value="1"/>
</dbReference>
<dbReference type="GO" id="GO:0005634">
    <property type="term" value="C:nucleus"/>
    <property type="evidence" value="ECO:0007669"/>
    <property type="project" value="UniProtKB-SubCell"/>
</dbReference>
<evidence type="ECO:0000313" key="3">
    <source>
        <dbReference type="EMBL" id="CAI6370203.1"/>
    </source>
</evidence>
<proteinExistence type="predicted"/>
<dbReference type="PROSITE" id="PS51031">
    <property type="entry name" value="BESS"/>
    <property type="match status" value="1"/>
</dbReference>
<dbReference type="GO" id="GO:0003677">
    <property type="term" value="F:DNA binding"/>
    <property type="evidence" value="ECO:0007669"/>
    <property type="project" value="InterPro"/>
</dbReference>
<evidence type="ECO:0000256" key="1">
    <source>
        <dbReference type="PROSITE-ProRule" id="PRU00371"/>
    </source>
</evidence>
<feature type="domain" description="BESS" evidence="2">
    <location>
        <begin position="111"/>
        <end position="150"/>
    </location>
</feature>
<dbReference type="EMBL" id="CARXXK010000251">
    <property type="protein sequence ID" value="CAI6370203.1"/>
    <property type="molecule type" value="Genomic_DNA"/>
</dbReference>
<comment type="subcellular location">
    <subcellularLocation>
        <location evidence="1">Nucleus</location>
    </subcellularLocation>
</comment>
<reference evidence="3 4" key="1">
    <citation type="submission" date="2023-01" db="EMBL/GenBank/DDBJ databases">
        <authorList>
            <person name="Whitehead M."/>
        </authorList>
    </citation>
    <scope>NUCLEOTIDE SEQUENCE [LARGE SCALE GENOMIC DNA]</scope>
</reference>
<keyword evidence="4" id="KW-1185">Reference proteome</keyword>
<dbReference type="InterPro" id="IPR004210">
    <property type="entry name" value="BESS_motif"/>
</dbReference>
<name>A0AAV0XQY2_9HEMI</name>
<accession>A0AAV0XQY2</accession>
<comment type="caution">
    <text evidence="3">The sequence shown here is derived from an EMBL/GenBank/DDBJ whole genome shotgun (WGS) entry which is preliminary data.</text>
</comment>
<evidence type="ECO:0000259" key="2">
    <source>
        <dbReference type="PROSITE" id="PS51031"/>
    </source>
</evidence>
<gene>
    <name evidence="3" type="ORF">MEUPH1_LOCUS24350</name>
</gene>
<evidence type="ECO:0000313" key="4">
    <source>
        <dbReference type="Proteomes" id="UP001160148"/>
    </source>
</evidence>